<feature type="domain" description="Glutamyl/glutaminyl-tRNA synthetase class Ib catalytic" evidence="11">
    <location>
        <begin position="260"/>
        <end position="559"/>
    </location>
</feature>
<feature type="domain" description="Glutamyl/glutaminyl-tRNA synthetase class Ib anti-codon binding" evidence="12">
    <location>
        <begin position="562"/>
        <end position="657"/>
    </location>
</feature>
<evidence type="ECO:0000256" key="3">
    <source>
        <dbReference type="ARBA" id="ARBA00022598"/>
    </source>
</evidence>
<dbReference type="EnsemblMetazoa" id="RPRC009404-RA">
    <property type="protein sequence ID" value="RPRC009404-PA"/>
    <property type="gene ID" value="RPRC009404"/>
</dbReference>
<dbReference type="Gene3D" id="1.10.10.2420">
    <property type="match status" value="1"/>
</dbReference>
<dbReference type="FunFam" id="2.40.240.10:FF:000007">
    <property type="entry name" value="Glutamine--tRNA ligase"/>
    <property type="match status" value="1"/>
</dbReference>
<keyword evidence="4 10" id="KW-0547">Nucleotide-binding</keyword>
<feature type="domain" description="Glutaminyl-tRNA synthetase class Ib non-specific RNA-binding" evidence="13">
    <location>
        <begin position="162"/>
        <end position="251"/>
    </location>
</feature>
<protein>
    <recommendedName>
        <fullName evidence="2">glutamine--tRNA ligase</fullName>
        <ecNumber evidence="2">6.1.1.18</ecNumber>
    </recommendedName>
    <alternativeName>
        <fullName evidence="8">Glutaminyl-tRNA synthetase</fullName>
    </alternativeName>
</protein>
<keyword evidence="6 10" id="KW-0648">Protein biosynthesis</keyword>
<dbReference type="AlphaFoldDB" id="T1HZD4"/>
<name>T1HZD4_RHOPR</name>
<dbReference type="InterPro" id="IPR007638">
    <property type="entry name" value="Gln-tRNA-synth_Ib_RNA-bd_2"/>
</dbReference>
<dbReference type="InterPro" id="IPR049437">
    <property type="entry name" value="tRNA-synt_1c_C2"/>
</dbReference>
<dbReference type="PANTHER" id="PTHR43097:SF4">
    <property type="entry name" value="GLUTAMINE--TRNA LIGASE"/>
    <property type="match status" value="1"/>
</dbReference>
<evidence type="ECO:0000259" key="12">
    <source>
        <dbReference type="Pfam" id="PF03950"/>
    </source>
</evidence>
<evidence type="ECO:0000256" key="5">
    <source>
        <dbReference type="ARBA" id="ARBA00022840"/>
    </source>
</evidence>
<dbReference type="InterPro" id="IPR000924">
    <property type="entry name" value="Glu/Gln-tRNA-synth"/>
</dbReference>
<dbReference type="Proteomes" id="UP000015103">
    <property type="component" value="Unassembled WGS sequence"/>
</dbReference>
<dbReference type="FunFam" id="3.40.50.620:FF:000049">
    <property type="entry name" value="Probable glutamine--tRNA ligase"/>
    <property type="match status" value="1"/>
</dbReference>
<dbReference type="FunCoup" id="T1HZD4">
    <property type="interactions" value="1765"/>
</dbReference>
<keyword evidence="17" id="KW-1185">Reference proteome</keyword>
<dbReference type="VEuPathDB" id="VectorBase:RPRC009404"/>
<evidence type="ECO:0000256" key="10">
    <source>
        <dbReference type="RuleBase" id="RU363037"/>
    </source>
</evidence>
<dbReference type="Pfam" id="PF03950">
    <property type="entry name" value="tRNA-synt_1c_C"/>
    <property type="match status" value="1"/>
</dbReference>
<dbReference type="Pfam" id="PF20974">
    <property type="entry name" value="tRNA-synt_1c_C2"/>
    <property type="match status" value="1"/>
</dbReference>
<accession>T1HZD4</accession>
<organism evidence="16 17">
    <name type="scientific">Rhodnius prolixus</name>
    <name type="common">Triatomid bug</name>
    <dbReference type="NCBI Taxonomy" id="13249"/>
    <lineage>
        <taxon>Eukaryota</taxon>
        <taxon>Metazoa</taxon>
        <taxon>Ecdysozoa</taxon>
        <taxon>Arthropoda</taxon>
        <taxon>Hexapoda</taxon>
        <taxon>Insecta</taxon>
        <taxon>Pterygota</taxon>
        <taxon>Neoptera</taxon>
        <taxon>Paraneoptera</taxon>
        <taxon>Hemiptera</taxon>
        <taxon>Heteroptera</taxon>
        <taxon>Panheteroptera</taxon>
        <taxon>Cimicomorpha</taxon>
        <taxon>Reduviidae</taxon>
        <taxon>Triatominae</taxon>
        <taxon>Rhodnius</taxon>
    </lineage>
</organism>
<dbReference type="InterPro" id="IPR011035">
    <property type="entry name" value="Ribosomal_bL25/Gln-tRNA_synth"/>
</dbReference>
<evidence type="ECO:0000256" key="4">
    <source>
        <dbReference type="ARBA" id="ARBA00022741"/>
    </source>
</evidence>
<evidence type="ECO:0000256" key="7">
    <source>
        <dbReference type="ARBA" id="ARBA00023146"/>
    </source>
</evidence>
<feature type="domain" description="tRNA synthetases class I (E and Q) anti-codon binding" evidence="15">
    <location>
        <begin position="673"/>
        <end position="748"/>
    </location>
</feature>
<dbReference type="eggNOG" id="KOG1148">
    <property type="taxonomic scope" value="Eukaryota"/>
</dbReference>
<sequence>MENDLNILISLGISEQKAIETLKNENMTKNIRFAVAEATKHDVKFNECGTLLYHVASKIKSQILNRLPFLVEYIALRKLNSTKIEIRKSARLQNLLLPEEALIVENLRSCSIYNVTIPLLLLQSLDPADFFHLSMWPKYRFNQGQLLQDIRKTLKWADFRNVMNEIDVQLVDMLGPKTDADRLPLVKKKEKIPKQRQTISVVDCTDAKVVKEVSGEATVREMMSKLHLHKPGENFKSEGYIITNNTRRLLEEHLKITGGQVRTRFPPEPNGILHIGHAKAININFGYASYNEGICFLRFDDTNPEKEDAKFYEGILDMVNWLGYVPYKITHSSDYFDQLYLWAIELIKLGEAYVCHQKQDEIQGHGAPPSPYRDRPIEDNLALFEDMRRGKMAEGECTLRMKITLEEGKRDPVAYRIKYVAHPRTGDKWCIYPTYDYTHCLCDSVEQISHSLCTKEFQSRRSSYYWLCNTLNIYCPVQWEYGRLNMNYTVVSKRKIAKLIQIGIVKDWDDPRLFTLSALRRRGFPPEAINNFCAKIGVTGAQTVVDPGMLEACGRDVLNKTAPRTMAVIDPLEINIISGTGGEEWLYVPDFPSNPDKGSHTVTFSSVIYIEKSDFKEQDERGYKRLTKNQPVGLRYTPYLIRVSNIISDKNGQIQKILAIAEKISNSNKPQAFIHWVSQPAEITVRLYSNLFKHKNPDDINEVPEGYLSDVVNDSLKECRALVDKYLKKSVIPFRQYQFERTGYFSIDPESTEKHIIFNRTLLLKEDPSK</sequence>
<dbReference type="GO" id="GO:0005829">
    <property type="term" value="C:cytosol"/>
    <property type="evidence" value="ECO:0007669"/>
    <property type="project" value="TreeGrafter"/>
</dbReference>
<dbReference type="InterPro" id="IPR004514">
    <property type="entry name" value="Gln-tRNA-synth"/>
</dbReference>
<dbReference type="EMBL" id="ACPB03016140">
    <property type="status" value="NOT_ANNOTATED_CDS"/>
    <property type="molecule type" value="Genomic_DNA"/>
</dbReference>
<evidence type="ECO:0000256" key="1">
    <source>
        <dbReference type="ARBA" id="ARBA00005594"/>
    </source>
</evidence>
<dbReference type="PRINTS" id="PR00987">
    <property type="entry name" value="TRNASYNTHGLU"/>
</dbReference>
<dbReference type="EC" id="6.1.1.18" evidence="2"/>
<dbReference type="FunFam" id="1.10.10.2420:FF:000001">
    <property type="entry name" value="Glutamine--tRNA ligase cytoplasmic"/>
    <property type="match status" value="1"/>
</dbReference>
<evidence type="ECO:0000259" key="15">
    <source>
        <dbReference type="Pfam" id="PF20974"/>
    </source>
</evidence>
<dbReference type="PANTHER" id="PTHR43097">
    <property type="entry name" value="GLUTAMINE-TRNA LIGASE"/>
    <property type="match status" value="1"/>
</dbReference>
<dbReference type="InterPro" id="IPR050132">
    <property type="entry name" value="Gln/Glu-tRNA_Ligase"/>
</dbReference>
<keyword evidence="7 10" id="KW-0030">Aminoacyl-tRNA synthetase</keyword>
<reference evidence="16" key="1">
    <citation type="submission" date="2015-05" db="UniProtKB">
        <authorList>
            <consortium name="EnsemblMetazoa"/>
        </authorList>
    </citation>
    <scope>IDENTIFICATION</scope>
</reference>
<dbReference type="SUPFAM" id="SSF50715">
    <property type="entry name" value="Ribosomal protein L25-like"/>
    <property type="match status" value="1"/>
</dbReference>
<keyword evidence="5 10" id="KW-0067">ATP-binding</keyword>
<dbReference type="STRING" id="13249.T1HZD4"/>
<dbReference type="GO" id="GO:0017101">
    <property type="term" value="C:aminoacyl-tRNA synthetase multienzyme complex"/>
    <property type="evidence" value="ECO:0007669"/>
    <property type="project" value="TreeGrafter"/>
</dbReference>
<dbReference type="Gene3D" id="2.40.240.10">
    <property type="entry name" value="Ribosomal Protein L25, Chain P"/>
    <property type="match status" value="2"/>
</dbReference>
<dbReference type="Pfam" id="PF04558">
    <property type="entry name" value="tRNA_synt_1c_R1"/>
    <property type="match status" value="1"/>
</dbReference>
<dbReference type="InterPro" id="IPR001412">
    <property type="entry name" value="aa-tRNA-synth_I_CS"/>
</dbReference>
<dbReference type="InterPro" id="IPR042558">
    <property type="entry name" value="Gln-tRNA-synth_Ib_RNA-bd_N_1"/>
</dbReference>
<dbReference type="InterPro" id="IPR042559">
    <property type="entry name" value="Gln-tRNA-synth_Ib_RNA-bd_N_2"/>
</dbReference>
<evidence type="ECO:0000259" key="11">
    <source>
        <dbReference type="Pfam" id="PF00749"/>
    </source>
</evidence>
<evidence type="ECO:0000313" key="17">
    <source>
        <dbReference type="Proteomes" id="UP000015103"/>
    </source>
</evidence>
<evidence type="ECO:0000256" key="8">
    <source>
        <dbReference type="ARBA" id="ARBA00030466"/>
    </source>
</evidence>
<dbReference type="PROSITE" id="PS00178">
    <property type="entry name" value="AA_TRNA_LIGASE_I"/>
    <property type="match status" value="1"/>
</dbReference>
<dbReference type="NCBIfam" id="TIGR00440">
    <property type="entry name" value="glnS"/>
    <property type="match status" value="1"/>
</dbReference>
<dbReference type="InterPro" id="IPR020056">
    <property type="entry name" value="Rbsml_bL25/Gln-tRNA_synth_N"/>
</dbReference>
<dbReference type="Gene3D" id="3.40.50.620">
    <property type="entry name" value="HUPs"/>
    <property type="match status" value="1"/>
</dbReference>
<feature type="domain" description="Glutaminyl-tRNA synthetase class Ib non-specific RNA-binding" evidence="14">
    <location>
        <begin position="6"/>
        <end position="82"/>
    </location>
</feature>
<evidence type="ECO:0000259" key="13">
    <source>
        <dbReference type="Pfam" id="PF04557"/>
    </source>
</evidence>
<dbReference type="InterPro" id="IPR007639">
    <property type="entry name" value="Gln-tRNA-synth_Ib_RNA-bd_N"/>
</dbReference>
<dbReference type="SUPFAM" id="SSF52374">
    <property type="entry name" value="Nucleotidylyl transferase"/>
    <property type="match status" value="1"/>
</dbReference>
<evidence type="ECO:0000259" key="14">
    <source>
        <dbReference type="Pfam" id="PF04558"/>
    </source>
</evidence>
<evidence type="ECO:0000313" key="16">
    <source>
        <dbReference type="EnsemblMetazoa" id="RPRC009404-PA"/>
    </source>
</evidence>
<evidence type="ECO:0000256" key="6">
    <source>
        <dbReference type="ARBA" id="ARBA00022917"/>
    </source>
</evidence>
<dbReference type="CDD" id="cd00807">
    <property type="entry name" value="GlnRS_core"/>
    <property type="match status" value="1"/>
</dbReference>
<dbReference type="InterPro" id="IPR020059">
    <property type="entry name" value="Glu/Gln-tRNA-synth_Ib_codon-bd"/>
</dbReference>
<comment type="similarity">
    <text evidence="1 10">Belongs to the class-I aminoacyl-tRNA synthetase family.</text>
</comment>
<dbReference type="GO" id="GO:0006425">
    <property type="term" value="P:glutaminyl-tRNA aminoacylation"/>
    <property type="evidence" value="ECO:0007669"/>
    <property type="project" value="InterPro"/>
</dbReference>
<dbReference type="HOGENOM" id="CLU_001882_2_3_1"/>
<dbReference type="Pfam" id="PF00749">
    <property type="entry name" value="tRNA-synt_1c"/>
    <property type="match status" value="1"/>
</dbReference>
<dbReference type="Gene3D" id="1.10.8.1290">
    <property type="entry name" value="Glutaminyl-tRNA synthetase, non-specific RNA binding region part 1, domain 1"/>
    <property type="match status" value="1"/>
</dbReference>
<dbReference type="InterPro" id="IPR014729">
    <property type="entry name" value="Rossmann-like_a/b/a_fold"/>
</dbReference>
<dbReference type="GO" id="GO:0005524">
    <property type="term" value="F:ATP binding"/>
    <property type="evidence" value="ECO:0007669"/>
    <property type="project" value="UniProtKB-KW"/>
</dbReference>
<dbReference type="EMBL" id="ACPB03016139">
    <property type="status" value="NOT_ANNOTATED_CDS"/>
    <property type="molecule type" value="Genomic_DNA"/>
</dbReference>
<keyword evidence="3 10" id="KW-0436">Ligase</keyword>
<evidence type="ECO:0000256" key="2">
    <source>
        <dbReference type="ARBA" id="ARBA00012836"/>
    </source>
</evidence>
<dbReference type="InParanoid" id="T1HZD4"/>
<comment type="catalytic activity">
    <reaction evidence="9">
        <text>tRNA(Gln) + L-glutamine + ATP = L-glutaminyl-tRNA(Gln) + AMP + diphosphate</text>
        <dbReference type="Rhea" id="RHEA:20121"/>
        <dbReference type="Rhea" id="RHEA-COMP:9662"/>
        <dbReference type="Rhea" id="RHEA-COMP:9681"/>
        <dbReference type="ChEBI" id="CHEBI:30616"/>
        <dbReference type="ChEBI" id="CHEBI:33019"/>
        <dbReference type="ChEBI" id="CHEBI:58359"/>
        <dbReference type="ChEBI" id="CHEBI:78442"/>
        <dbReference type="ChEBI" id="CHEBI:78521"/>
        <dbReference type="ChEBI" id="CHEBI:456215"/>
        <dbReference type="EC" id="6.1.1.18"/>
    </reaction>
</comment>
<proteinExistence type="inferred from homology"/>
<dbReference type="GO" id="GO:0004819">
    <property type="term" value="F:glutamine-tRNA ligase activity"/>
    <property type="evidence" value="ECO:0007669"/>
    <property type="project" value="UniProtKB-EC"/>
</dbReference>
<dbReference type="Pfam" id="PF04557">
    <property type="entry name" value="tRNA_synt_1c_R2"/>
    <property type="match status" value="1"/>
</dbReference>
<dbReference type="OMA" id="TWCIYPM"/>
<dbReference type="InterPro" id="IPR020058">
    <property type="entry name" value="Glu/Gln-tRNA-synth_Ib_cat-dom"/>
</dbReference>
<evidence type="ECO:0000256" key="9">
    <source>
        <dbReference type="ARBA" id="ARBA00048270"/>
    </source>
</evidence>